<accession>A0ABS5F3T3</accession>
<evidence type="ECO:0000259" key="2">
    <source>
        <dbReference type="Pfam" id="PF00535"/>
    </source>
</evidence>
<dbReference type="Gene3D" id="3.90.550.10">
    <property type="entry name" value="Spore Coat Polysaccharide Biosynthesis Protein SpsA, Chain A"/>
    <property type="match status" value="1"/>
</dbReference>
<dbReference type="PANTHER" id="PTHR43179:SF7">
    <property type="entry name" value="RHAMNOSYLTRANSFERASE WBBL"/>
    <property type="match status" value="1"/>
</dbReference>
<dbReference type="Pfam" id="PF00535">
    <property type="entry name" value="Glycos_transf_2"/>
    <property type="match status" value="1"/>
</dbReference>
<sequence>MTSNTDAGDLFMRAVAAASVADADQVSDVPSWHGHIPFAYTMVDFLRPSLFVELGVHKGDSYLSFVRAMERFEVRGCAFGIDSWEGDPHAGTYDGEGVLAELRARHHRHEPASVLIRRRFDEAVEEFAPGSIDLLHIDGLHTYEAVRADFECWAGRLSERAVVLFHDTMVTRADFGVHRFWAEISAGRPSYNFSHGHGLGVLCVGAQAPPAFRKLLDLLGAEGPEAKLFEALGEGFAARIAARHSAAALEVTTARHMAELLGERRRTAELVQRFEAASQRELERERERALAERRMAEGEAELQRRGREIQRLEALLANDRGRSSTEIDRLNALVAMDRGVAKSEIDRLNAEILSDRERAMAEIQRLNAELTEVRTVGQQVLDAMQARIDALGGDQSLGRSPFAVSAVGLRGRLRRARRNLTAAAQNRAAVLAPQLRSGLSTTTRRSRNFVLRMGKLGFHALPLPPQHRATLKFWIGRRVLPWLGVAPAPAGRHASGTPTNQPRIRSDRYLALSRAASGAPDIMPGRSVSIIIPVHNHIEHTLRCLDAVHRHSAELEYEIIVVDDGSTDATAETLTAREDIVYIRNAANIGFVGACNAGAAAARHTYLCFLNNDTIVQPAWLSALVNTFEMHPNVGLAGSKLMFSCDRLQEAGAIVWDDFSAWNWGRDGDPGAPKFCYARHADYCSGASLMVPRALMTVLRGFDAMFAPAYGEDADLAFKVRALGLAVIYQPLSEVIHLEGVSSGTDITRGAKQHQPINLTKLARRWAPVLSGQGRNGEEPERAADRARLGQILVIDQITPEPDKDAGSLATLEMMRELRNAGYKITFVPCSNFTYMPDYTDLLSGLGIESVLYPWFKSVDELLEQRGNIYDAVVILRERTASAYLDLVRKRAPGAKIIFHVADLHFLREEREAALRGNAAAGVPSATTRAREIGIVNATDLTIVHSHHEKEVLAALAPGAKVVTFPWVYDARGPGKRFEDRTDLAFLGGYGHHPNVDAVEYFTADILPDMLQRMPDLVFHAVGSNPPPRFNRIASRNVRVVGFVENISPVLHSARVMVVPLRYGAGVKGKILTAMAHGLPVVTTSIGAEGIGLVDGKEVLIADDPAGFARAVERLYSDPDLWDRLRWAGLYFVARTASRRVGAGIVRDVLQQLGLSVLRHDPMAGDDDAALGTPGILRDVRFLLEAAERPLPGGSGLLVVPRELAEAAVEGWTVAELASAPNTAGRVVAILDATDAAGLATLTQRLPTIAADGTATIVFAPPRLVVVRGRYEMRAAFSESLVTEVALPLHETYRDVLQAMGGTLSWRGDTMATGFANLMLADWRS</sequence>
<dbReference type="Gene3D" id="3.40.50.150">
    <property type="entry name" value="Vaccinia Virus protein VP39"/>
    <property type="match status" value="1"/>
</dbReference>
<dbReference type="Proteomes" id="UP001196870">
    <property type="component" value="Unassembled WGS sequence"/>
</dbReference>
<dbReference type="PANTHER" id="PTHR43179">
    <property type="entry name" value="RHAMNOSYLTRANSFERASE WBBL"/>
    <property type="match status" value="1"/>
</dbReference>
<proteinExistence type="predicted"/>
<gene>
    <name evidence="3" type="ORF">GXW71_22680</name>
</gene>
<comment type="caution">
    <text evidence="3">The sequence shown here is derived from an EMBL/GenBank/DDBJ whole genome shotgun (WGS) entry which is preliminary data.</text>
</comment>
<dbReference type="CDD" id="cd03801">
    <property type="entry name" value="GT4_PimA-like"/>
    <property type="match status" value="1"/>
</dbReference>
<dbReference type="CDD" id="cd04186">
    <property type="entry name" value="GT_2_like_c"/>
    <property type="match status" value="1"/>
</dbReference>
<dbReference type="Pfam" id="PF13692">
    <property type="entry name" value="Glyco_trans_1_4"/>
    <property type="match status" value="1"/>
</dbReference>
<dbReference type="Pfam" id="PF13578">
    <property type="entry name" value="Methyltransf_24"/>
    <property type="match status" value="1"/>
</dbReference>
<reference evidence="4" key="1">
    <citation type="journal article" date="2021" name="Syst. Appl. Microbiol.">
        <title>Roseomonas hellenica sp. nov., isolated from roots of wild-growing Alkanna tinctoria.</title>
        <authorList>
            <person name="Rat A."/>
            <person name="Naranjo H.D."/>
            <person name="Lebbe L."/>
            <person name="Cnockaert M."/>
            <person name="Krigas N."/>
            <person name="Grigoriadou K."/>
            <person name="Maloupa E."/>
            <person name="Willems A."/>
        </authorList>
    </citation>
    <scope>NUCLEOTIDE SEQUENCE [LARGE SCALE GENOMIC DNA]</scope>
    <source>
        <strain evidence="4">LMG 31523</strain>
    </source>
</reference>
<dbReference type="EMBL" id="JAAGBB010000031">
    <property type="protein sequence ID" value="MBR0667183.1"/>
    <property type="molecule type" value="Genomic_DNA"/>
</dbReference>
<dbReference type="SUPFAM" id="SSF53335">
    <property type="entry name" value="S-adenosyl-L-methionine-dependent methyltransferases"/>
    <property type="match status" value="1"/>
</dbReference>
<organism evidence="3 4">
    <name type="scientific">Plastoroseomonas hellenica</name>
    <dbReference type="NCBI Taxonomy" id="2687306"/>
    <lineage>
        <taxon>Bacteria</taxon>
        <taxon>Pseudomonadati</taxon>
        <taxon>Pseudomonadota</taxon>
        <taxon>Alphaproteobacteria</taxon>
        <taxon>Acetobacterales</taxon>
        <taxon>Acetobacteraceae</taxon>
        <taxon>Plastoroseomonas</taxon>
    </lineage>
</organism>
<evidence type="ECO:0000256" key="1">
    <source>
        <dbReference type="SAM" id="Coils"/>
    </source>
</evidence>
<dbReference type="RefSeq" id="WP_211854963.1">
    <property type="nucleotide sequence ID" value="NZ_JAAGBB010000031.1"/>
</dbReference>
<dbReference type="InterPro" id="IPR029044">
    <property type="entry name" value="Nucleotide-diphossugar_trans"/>
</dbReference>
<dbReference type="Gene3D" id="3.40.50.2000">
    <property type="entry name" value="Glycogen Phosphorylase B"/>
    <property type="match status" value="1"/>
</dbReference>
<evidence type="ECO:0000313" key="4">
    <source>
        <dbReference type="Proteomes" id="UP001196870"/>
    </source>
</evidence>
<keyword evidence="4" id="KW-1185">Reference proteome</keyword>
<protein>
    <submittedName>
        <fullName evidence="3">Glycosyltransferase</fullName>
    </submittedName>
</protein>
<dbReference type="InterPro" id="IPR029063">
    <property type="entry name" value="SAM-dependent_MTases_sf"/>
</dbReference>
<feature type="domain" description="Glycosyltransferase 2-like" evidence="2">
    <location>
        <begin position="529"/>
        <end position="649"/>
    </location>
</feature>
<dbReference type="SUPFAM" id="SSF53756">
    <property type="entry name" value="UDP-Glycosyltransferase/glycogen phosphorylase"/>
    <property type="match status" value="1"/>
</dbReference>
<dbReference type="SUPFAM" id="SSF53448">
    <property type="entry name" value="Nucleotide-diphospho-sugar transferases"/>
    <property type="match status" value="1"/>
</dbReference>
<dbReference type="InterPro" id="IPR001173">
    <property type="entry name" value="Glyco_trans_2-like"/>
</dbReference>
<name>A0ABS5F3T3_9PROT</name>
<feature type="coiled-coil region" evidence="1">
    <location>
        <begin position="349"/>
        <end position="376"/>
    </location>
</feature>
<keyword evidence="1" id="KW-0175">Coiled coil</keyword>
<feature type="coiled-coil region" evidence="1">
    <location>
        <begin position="279"/>
        <end position="315"/>
    </location>
</feature>
<evidence type="ECO:0000313" key="3">
    <source>
        <dbReference type="EMBL" id="MBR0667183.1"/>
    </source>
</evidence>